<protein>
    <recommendedName>
        <fullName evidence="6">Retrotransposon gag domain-containing protein</fullName>
    </recommendedName>
</protein>
<keyword evidence="5" id="KW-1185">Reference proteome</keyword>
<evidence type="ECO:0008006" key="6">
    <source>
        <dbReference type="Google" id="ProtNLM"/>
    </source>
</evidence>
<evidence type="ECO:0000313" key="5">
    <source>
        <dbReference type="Proteomes" id="UP000234323"/>
    </source>
</evidence>
<name>A0A2I1H5B4_9GLOM</name>
<sequence>QGPDETVEHYVSVLQKLFTRVGGYNEAQKTWKFISELTRDLYIMVQSIYDGTFQNAIDRAKRCEMTLMAGKNKT</sequence>
<gene>
    <name evidence="1" type="ORF">RhiirA4_327884</name>
    <name evidence="2" type="ORF">RhiirA4_328128</name>
    <name evidence="3" type="ORF">RhiirA4_331622</name>
    <name evidence="4" type="ORF">RhiirA4_332717</name>
</gene>
<reference evidence="2 5" key="1">
    <citation type="submission" date="2015-10" db="EMBL/GenBank/DDBJ databases">
        <title>Genome analyses suggest a sexual origin of heterokaryosis in a supposedly ancient asexual fungus.</title>
        <authorList>
            <person name="Ropars J."/>
            <person name="Sedzielewska K."/>
            <person name="Noel J."/>
            <person name="Charron P."/>
            <person name="Farinelli L."/>
            <person name="Marton T."/>
            <person name="Kruger M."/>
            <person name="Pelin A."/>
            <person name="Brachmann A."/>
            <person name="Corradi N."/>
        </authorList>
    </citation>
    <scope>NUCLEOTIDE SEQUENCE [LARGE SCALE GENOMIC DNA]</scope>
    <source>
        <strain evidence="2 5">A4</strain>
    </source>
</reference>
<dbReference type="EMBL" id="LLXI01002660">
    <property type="protein sequence ID" value="PKY57709.1"/>
    <property type="molecule type" value="Genomic_DNA"/>
</dbReference>
<proteinExistence type="predicted"/>
<comment type="caution">
    <text evidence="2">The sequence shown here is derived from an EMBL/GenBank/DDBJ whole genome shotgun (WGS) entry which is preliminary data.</text>
</comment>
<evidence type="ECO:0000313" key="1">
    <source>
        <dbReference type="EMBL" id="PKY53843.1"/>
    </source>
</evidence>
<organism evidence="2 5">
    <name type="scientific">Rhizophagus irregularis</name>
    <dbReference type="NCBI Taxonomy" id="588596"/>
    <lineage>
        <taxon>Eukaryota</taxon>
        <taxon>Fungi</taxon>
        <taxon>Fungi incertae sedis</taxon>
        <taxon>Mucoromycota</taxon>
        <taxon>Glomeromycotina</taxon>
        <taxon>Glomeromycetes</taxon>
        <taxon>Glomerales</taxon>
        <taxon>Glomeraceae</taxon>
        <taxon>Rhizophagus</taxon>
    </lineage>
</organism>
<dbReference type="VEuPathDB" id="FungiDB:RhiirFUN_010885"/>
<dbReference type="AlphaFoldDB" id="A0A2I1H5B4"/>
<feature type="non-terminal residue" evidence="2">
    <location>
        <position position="1"/>
    </location>
</feature>
<dbReference type="EMBL" id="LLXI01003492">
    <property type="protein sequence ID" value="PKY59323.1"/>
    <property type="molecule type" value="Genomic_DNA"/>
</dbReference>
<accession>A0A2I1H5B4</accession>
<evidence type="ECO:0000313" key="2">
    <source>
        <dbReference type="EMBL" id="PKY54068.1"/>
    </source>
</evidence>
<dbReference type="EMBL" id="LLXI01001473">
    <property type="protein sequence ID" value="PKY53843.1"/>
    <property type="molecule type" value="Genomic_DNA"/>
</dbReference>
<dbReference type="EMBL" id="LLXI01001527">
    <property type="protein sequence ID" value="PKY54068.1"/>
    <property type="molecule type" value="Genomic_DNA"/>
</dbReference>
<evidence type="ECO:0000313" key="3">
    <source>
        <dbReference type="EMBL" id="PKY57709.1"/>
    </source>
</evidence>
<dbReference type="Proteomes" id="UP000234323">
    <property type="component" value="Unassembled WGS sequence"/>
</dbReference>
<evidence type="ECO:0000313" key="4">
    <source>
        <dbReference type="EMBL" id="PKY59323.1"/>
    </source>
</evidence>